<dbReference type="AlphaFoldDB" id="A0A9P6FXX8"/>
<keyword evidence="2" id="KW-0472">Membrane</keyword>
<feature type="compositionally biased region" description="Low complexity" evidence="1">
    <location>
        <begin position="30"/>
        <end position="43"/>
    </location>
</feature>
<feature type="region of interest" description="Disordered" evidence="1">
    <location>
        <begin position="30"/>
        <end position="52"/>
    </location>
</feature>
<dbReference type="Proteomes" id="UP000780801">
    <property type="component" value="Unassembled WGS sequence"/>
</dbReference>
<evidence type="ECO:0000256" key="2">
    <source>
        <dbReference type="SAM" id="Phobius"/>
    </source>
</evidence>
<evidence type="ECO:0000313" key="3">
    <source>
        <dbReference type="EMBL" id="KAF9583848.1"/>
    </source>
</evidence>
<dbReference type="OrthoDB" id="1684102at2759"/>
<dbReference type="EMBL" id="JAABOA010000572">
    <property type="protein sequence ID" value="KAF9583848.1"/>
    <property type="molecule type" value="Genomic_DNA"/>
</dbReference>
<gene>
    <name evidence="3" type="ORF">BGW38_008340</name>
</gene>
<keyword evidence="4" id="KW-1185">Reference proteome</keyword>
<evidence type="ECO:0000256" key="1">
    <source>
        <dbReference type="SAM" id="MobiDB-lite"/>
    </source>
</evidence>
<comment type="caution">
    <text evidence="3">The sequence shown here is derived from an EMBL/GenBank/DDBJ whole genome shotgun (WGS) entry which is preliminary data.</text>
</comment>
<reference evidence="3" key="1">
    <citation type="journal article" date="2020" name="Fungal Divers.">
        <title>Resolving the Mortierellaceae phylogeny through synthesis of multi-gene phylogenetics and phylogenomics.</title>
        <authorList>
            <person name="Vandepol N."/>
            <person name="Liber J."/>
            <person name="Desiro A."/>
            <person name="Na H."/>
            <person name="Kennedy M."/>
            <person name="Barry K."/>
            <person name="Grigoriev I.V."/>
            <person name="Miller A.N."/>
            <person name="O'Donnell K."/>
            <person name="Stajich J.E."/>
            <person name="Bonito G."/>
        </authorList>
    </citation>
    <scope>NUCLEOTIDE SEQUENCE</scope>
    <source>
        <strain evidence="3">KOD1015</strain>
    </source>
</reference>
<accession>A0A9P6FXX8</accession>
<feature type="transmembrane region" description="Helical" evidence="2">
    <location>
        <begin position="117"/>
        <end position="141"/>
    </location>
</feature>
<keyword evidence="2" id="KW-1133">Transmembrane helix</keyword>
<organism evidence="3 4">
    <name type="scientific">Lunasporangiospora selenospora</name>
    <dbReference type="NCBI Taxonomy" id="979761"/>
    <lineage>
        <taxon>Eukaryota</taxon>
        <taxon>Fungi</taxon>
        <taxon>Fungi incertae sedis</taxon>
        <taxon>Mucoromycota</taxon>
        <taxon>Mortierellomycotina</taxon>
        <taxon>Mortierellomycetes</taxon>
        <taxon>Mortierellales</taxon>
        <taxon>Mortierellaceae</taxon>
        <taxon>Lunasporangiospora</taxon>
    </lineage>
</organism>
<keyword evidence="2" id="KW-0812">Transmembrane</keyword>
<protein>
    <submittedName>
        <fullName evidence="3">Uncharacterized protein</fullName>
    </submittedName>
</protein>
<name>A0A9P6FXX8_9FUNG</name>
<proteinExistence type="predicted"/>
<sequence length="648" mass="75205">MSSDNSQAQTTRVRALSISINSATTIANSNSHISSSNSSSSSSCTANTGNQQYSSRSASKLTSYFNSVPSLKFKMHYSPSQFDAPSRSFSAQVGRFLRSHLMIRDNAGATRQIRFGILLPGLLISSWLVFMVNSFVFRMIFGNRDSGASLPPGMPPTWIDRGDISDLDMRPTEGTNMTTAVLLSWERFDSLKEIVDHLCPYPMFKEIMIWNNKIDVHLEEKMFNCPKVRMFNSPNNMFFVARYMACAMASSPYCYFQDDDWKILYLRSMYSNFLRFPQFLHTDTNSDVWSLTNWRWCFFEDEVNLHACFSWLGTGALATRESVVNFLKQASVTEMDPLEFAYGDMYYSTFLNQVPYQLENHLVELVDPLKDEKIAFSAGVSGKVRNKLYMHKAVKKLWDGLSEKNPIFEKEELHPTYLERDVRSPCADDRCLILSNKHPFPDVRMFRYRPYIDITESEKIHQQYEDVSRYVQFPFSKAVDGLDNTAYKSTQPIVKGDYIGLDMLVSVERKVEYKLLFQMGDQWIKNARLEVAGIDAVYRTISLDVNCKAVKNHDYNGHVSADYLKEFLNDSQDSRVFDMREMKKYGKYPDEDEDEEDKLLLNYYEDYGWRTQCKFVIQRPSGFRFMRLVSGRDERYPFVIYDFGWKIV</sequence>
<evidence type="ECO:0000313" key="4">
    <source>
        <dbReference type="Proteomes" id="UP000780801"/>
    </source>
</evidence>